<evidence type="ECO:0000256" key="1">
    <source>
        <dbReference type="SAM" id="MobiDB-lite"/>
    </source>
</evidence>
<reference evidence="3 4" key="1">
    <citation type="submission" date="2019-03" db="EMBL/GenBank/DDBJ databases">
        <title>Single cell metagenomics reveals metabolic interactions within the superorganism composed of flagellate Streblomastix strix and complex community of Bacteroidetes bacteria on its surface.</title>
        <authorList>
            <person name="Treitli S.C."/>
            <person name="Kolisko M."/>
            <person name="Husnik F."/>
            <person name="Keeling P."/>
            <person name="Hampl V."/>
        </authorList>
    </citation>
    <scope>NUCLEOTIDE SEQUENCE [LARGE SCALE GENOMIC DNA]</scope>
    <source>
        <strain evidence="3">ST1C</strain>
    </source>
</reference>
<organism evidence="3 4">
    <name type="scientific">Streblomastix strix</name>
    <dbReference type="NCBI Taxonomy" id="222440"/>
    <lineage>
        <taxon>Eukaryota</taxon>
        <taxon>Metamonada</taxon>
        <taxon>Preaxostyla</taxon>
        <taxon>Oxymonadida</taxon>
        <taxon>Streblomastigidae</taxon>
        <taxon>Streblomastix</taxon>
    </lineage>
</organism>
<feature type="transmembrane region" description="Helical" evidence="2">
    <location>
        <begin position="516"/>
        <end position="535"/>
    </location>
</feature>
<comment type="caution">
    <text evidence="3">The sequence shown here is derived from an EMBL/GenBank/DDBJ whole genome shotgun (WGS) entry which is preliminary data.</text>
</comment>
<keyword evidence="2" id="KW-0472">Membrane</keyword>
<dbReference type="Proteomes" id="UP000324800">
    <property type="component" value="Unassembled WGS sequence"/>
</dbReference>
<dbReference type="SUPFAM" id="SSF51126">
    <property type="entry name" value="Pectin lyase-like"/>
    <property type="match status" value="1"/>
</dbReference>
<protein>
    <submittedName>
        <fullName evidence="3">Uncharacterized protein</fullName>
    </submittedName>
</protein>
<dbReference type="InterPro" id="IPR011050">
    <property type="entry name" value="Pectin_lyase_fold/virulence"/>
</dbReference>
<feature type="compositionally biased region" description="Low complexity" evidence="1">
    <location>
        <begin position="670"/>
        <end position="681"/>
    </location>
</feature>
<feature type="compositionally biased region" description="Polar residues" evidence="1">
    <location>
        <begin position="653"/>
        <end position="669"/>
    </location>
</feature>
<evidence type="ECO:0000313" key="4">
    <source>
        <dbReference type="Proteomes" id="UP000324800"/>
    </source>
</evidence>
<feature type="compositionally biased region" description="Basic residues" evidence="1">
    <location>
        <begin position="710"/>
        <end position="725"/>
    </location>
</feature>
<gene>
    <name evidence="3" type="ORF">EZS28_010973</name>
</gene>
<keyword evidence="2" id="KW-1133">Transmembrane helix</keyword>
<keyword evidence="2" id="KW-0812">Transmembrane</keyword>
<dbReference type="EMBL" id="SNRW01002212">
    <property type="protein sequence ID" value="KAA6393501.1"/>
    <property type="molecule type" value="Genomic_DNA"/>
</dbReference>
<dbReference type="AlphaFoldDB" id="A0A5J4WF62"/>
<sequence length="981" mass="110410">MRRNNDDITVSILTMTSDSITPTSIMNVVMFVNSGNFVIQQSKKAQLTLSNIEFIGAGTVKQEGLALLQIEYSYFRLSNNISTISPFVQAIRGQLEINSCSFGTSLQTNLGSPAIQTSAQCTNIKFTQTIFSNLHSIITNGEQKASGAVIEIGEKTEVEFTDCIFIHCIDSSSDIQHSTGAVCIIHKSSDSIIHQLSDEQAIQSTISFNQCQFTGCIGGSSGAIQSISNQSLLNLRLNIIIDKCSFDNCGNDNSIVGACWFNGKIVNNSYGEATITNNQFRNCIGIKVGGILFGENMKPFNAKNNTFSNINIMSTKCLIKTDILFSSKELLDQSGGIVQVTKGYKYESNSQLNTQGKVKIQGFSSNFAPYLNCITRNGTEQCGQIPCGLELNIKQEQCEYFKDEDKDQECKQKCSPTINTPISECGCLPLNDPREKCKQVCIPTKDSSINELCPCFLIGDPRIQCKTISIPTEDTPVTVDNPCLANNDPREACKTKSIPTQNSPINNDHYLEKKNIIILLVTIAAAFVVVIILLLEEKTQILLFIDGFEAADDLKIETLLRDNDIVHVKPDIQSVTSMTLINQGNIQAPIPKLFSKKSSLADHSDKSIKKKHKRKREYNEQDINNKHKQKRFRRSDSDSENEIVEENIRKNSHQQLSSTQKQENNDVQYSENSSGQSNSGNKTDNESSENIKSSSNKKKQVSEARLEQRRQRRKKQKNKSRQKKKQEKEEQLENDRIRLQVEYEKEQRIGNEVIDVDQIQSTEEQQQKQKHILFDLDQSEEEQGQEDGEINQQSTLIQQISNPIQIYKYASFHCLTVIKMRPEEVQIQNAVVQSKSERDVDDNHIILHLTRSIADSLQSIGDEIEPDIIEIRDYIQDEDDIMMQFNKYDLIDLHFEESDGIKNITMSTIPQSYSIPTSTQKTLTLGTNPKQKEQNIGRNKRNKRINIVSSAVLMASDAFKEALKDADEQINSQKQNIPQTE</sequence>
<feature type="compositionally biased region" description="Basic and acidic residues" evidence="1">
    <location>
        <begin position="700"/>
        <end position="709"/>
    </location>
</feature>
<evidence type="ECO:0000313" key="3">
    <source>
        <dbReference type="EMBL" id="KAA6393501.1"/>
    </source>
</evidence>
<accession>A0A5J4WF62</accession>
<feature type="region of interest" description="Disordered" evidence="1">
    <location>
        <begin position="597"/>
        <end position="732"/>
    </location>
</feature>
<evidence type="ECO:0000256" key="2">
    <source>
        <dbReference type="SAM" id="Phobius"/>
    </source>
</evidence>
<name>A0A5J4WF62_9EUKA</name>
<proteinExistence type="predicted"/>